<evidence type="ECO:0000313" key="3">
    <source>
        <dbReference type="Proteomes" id="UP000016426"/>
    </source>
</evidence>
<dbReference type="EMBL" id="AVPH01000135">
    <property type="protein sequence ID" value="ERE12241.1"/>
    <property type="molecule type" value="Genomic_DNA"/>
</dbReference>
<evidence type="ECO:0008006" key="4">
    <source>
        <dbReference type="Google" id="ProtNLM"/>
    </source>
</evidence>
<name>A0ABN0N8N3_9NEIS</name>
<feature type="transmembrane region" description="Helical" evidence="1">
    <location>
        <begin position="45"/>
        <end position="65"/>
    </location>
</feature>
<keyword evidence="1" id="KW-0812">Transmembrane</keyword>
<comment type="caution">
    <text evidence="2">The sequence shown here is derived from an EMBL/GenBank/DDBJ whole genome shotgun (WGS) entry which is preliminary data.</text>
</comment>
<organism evidence="2 3">
    <name type="scientific">Pseudogulbenkiania ferrooxidans EGD-HP2</name>
    <dbReference type="NCBI Taxonomy" id="1388764"/>
    <lineage>
        <taxon>Bacteria</taxon>
        <taxon>Pseudomonadati</taxon>
        <taxon>Pseudomonadota</taxon>
        <taxon>Betaproteobacteria</taxon>
        <taxon>Neisseriales</taxon>
        <taxon>Chromobacteriaceae</taxon>
        <taxon>Pseudogulbenkiania</taxon>
    </lineage>
</organism>
<feature type="transmembrane region" description="Helical" evidence="1">
    <location>
        <begin position="12"/>
        <end position="33"/>
    </location>
</feature>
<proteinExistence type="predicted"/>
<keyword evidence="1" id="KW-0472">Membrane</keyword>
<keyword evidence="3" id="KW-1185">Reference proteome</keyword>
<reference evidence="2 3" key="1">
    <citation type="journal article" date="2013" name="Genome Announc.">
        <title>Genome Sequence of the Pigment-Producing Bacterium Pseudogulbenkiania ferrooxidans, Isolated from Loktak Lake.</title>
        <authorList>
            <person name="Puranik S."/>
            <person name="Talkal R."/>
            <person name="Qureshi A."/>
            <person name="Khardenavis A."/>
            <person name="Kapley A."/>
            <person name="Purohit H.J."/>
        </authorList>
    </citation>
    <scope>NUCLEOTIDE SEQUENCE [LARGE SCALE GENOMIC DNA]</scope>
    <source>
        <strain evidence="2 3">EGD-HP2</strain>
    </source>
</reference>
<sequence>MKSGQFLLELEIFFSAYAVLLFEDKVFLLAVLLAGRTWRRQPDGVIFVCFDIIFYKNFIFGMNFWSEGFIGSLLFFYKARHGGGGDECRGEAVR</sequence>
<accession>A0ABN0N8N3</accession>
<dbReference type="Proteomes" id="UP000016426">
    <property type="component" value="Unassembled WGS sequence"/>
</dbReference>
<keyword evidence="1" id="KW-1133">Transmembrane helix</keyword>
<evidence type="ECO:0000313" key="2">
    <source>
        <dbReference type="EMBL" id="ERE12241.1"/>
    </source>
</evidence>
<evidence type="ECO:0000256" key="1">
    <source>
        <dbReference type="SAM" id="Phobius"/>
    </source>
</evidence>
<protein>
    <recommendedName>
        <fullName evidence="4">Secreted protein</fullName>
    </recommendedName>
</protein>
<gene>
    <name evidence="2" type="ORF">O166_04715</name>
</gene>